<gene>
    <name evidence="5" type="ORF">JZ786_10645</name>
</gene>
<dbReference type="Proteomes" id="UP000663505">
    <property type="component" value="Chromosome"/>
</dbReference>
<evidence type="ECO:0000256" key="2">
    <source>
        <dbReference type="ARBA" id="ARBA00022448"/>
    </source>
</evidence>
<protein>
    <submittedName>
        <fullName evidence="5">Extracellular solute-binding protein</fullName>
    </submittedName>
</protein>
<dbReference type="KEGG" id="afx:JZ786_10645"/>
<evidence type="ECO:0000256" key="4">
    <source>
        <dbReference type="SAM" id="SignalP"/>
    </source>
</evidence>
<evidence type="ECO:0000256" key="3">
    <source>
        <dbReference type="SAM" id="MobiDB-lite"/>
    </source>
</evidence>
<accession>A0A9X7W2U1</accession>
<dbReference type="EMBL" id="CP071182">
    <property type="protein sequence ID" value="QSO49334.1"/>
    <property type="molecule type" value="Genomic_DNA"/>
</dbReference>
<keyword evidence="2" id="KW-0813">Transport</keyword>
<dbReference type="PANTHER" id="PTHR43649">
    <property type="entry name" value="ARABINOSE-BINDING PROTEIN-RELATED"/>
    <property type="match status" value="1"/>
</dbReference>
<evidence type="ECO:0000256" key="1">
    <source>
        <dbReference type="ARBA" id="ARBA00008520"/>
    </source>
</evidence>
<proteinExistence type="inferred from homology"/>
<dbReference type="Pfam" id="PF01547">
    <property type="entry name" value="SBP_bac_1"/>
    <property type="match status" value="1"/>
</dbReference>
<reference evidence="5 6" key="1">
    <citation type="submission" date="2021-02" db="EMBL/GenBank/DDBJ databases">
        <title>Alicyclobacillus curvatus sp. nov. and Alicyclobacillus mengziensis sp. nov., two acidophilic bacteria isolated from acid mine drainage.</title>
        <authorList>
            <person name="Huang Y."/>
        </authorList>
    </citation>
    <scope>NUCLEOTIDE SEQUENCE [LARGE SCALE GENOMIC DNA]</scope>
    <source>
        <strain evidence="5 6">S30H14</strain>
    </source>
</reference>
<keyword evidence="6" id="KW-1185">Reference proteome</keyword>
<keyword evidence="4" id="KW-0732">Signal</keyword>
<evidence type="ECO:0000313" key="6">
    <source>
        <dbReference type="Proteomes" id="UP000663505"/>
    </source>
</evidence>
<dbReference type="Gene3D" id="3.40.190.10">
    <property type="entry name" value="Periplasmic binding protein-like II"/>
    <property type="match status" value="2"/>
</dbReference>
<dbReference type="AlphaFoldDB" id="A0A9X7W2U1"/>
<dbReference type="InterPro" id="IPR006059">
    <property type="entry name" value="SBP"/>
</dbReference>
<sequence>MKVKKFRRTLASVSVLTISGAILAGCGTGTPSSNSSSSSSSSAGSNQTGNSASTTSTGSNKGTLKIIMWVNPPAVAAIQKIDAEFTKKYGVQVDLQTTANRTTNYAAAEQTAVQAGSADIMAIEPVQPLPQKVNSNTLSQEQEWAINKVFMPLNNQPWVSKFNQADLAAAAYNGQDYGLVTGVYQTGVFYNKAMFKKYNLQVPTTYNQLIQISKTLKSHGVTPAWDGLGGGVIQWLQFIMYPLMMDELAPQLNGASADQALASGRIKWTDATMLKVFQREQQYASNYLEPNYAGQDWQQMPGAFAAGKSAMLFDGSWDVASVLKANPNIQVGYFPFPGSNTASNNKSVLNADLTWVVLNSSKHKTLAEEWLNFFASKPIYSQYVQMTGISPSENGTFTSATQQIMGKWFGTGRLIQQSANFLIPSGPYYLQPTNFWATQLKMTQGGMTPAQLAQDYQTSQNQALK</sequence>
<dbReference type="PANTHER" id="PTHR43649:SF29">
    <property type="entry name" value="OSMOPROTECTIVE COMPOUNDS-BINDING PROTEIN GGTB"/>
    <property type="match status" value="1"/>
</dbReference>
<dbReference type="InterPro" id="IPR050490">
    <property type="entry name" value="Bact_solute-bd_prot1"/>
</dbReference>
<dbReference type="PROSITE" id="PS51257">
    <property type="entry name" value="PROKAR_LIPOPROTEIN"/>
    <property type="match status" value="1"/>
</dbReference>
<feature type="signal peptide" evidence="4">
    <location>
        <begin position="1"/>
        <end position="24"/>
    </location>
</feature>
<dbReference type="SUPFAM" id="SSF53850">
    <property type="entry name" value="Periplasmic binding protein-like II"/>
    <property type="match status" value="1"/>
</dbReference>
<dbReference type="RefSeq" id="WP_206658645.1">
    <property type="nucleotide sequence ID" value="NZ_CP071182.1"/>
</dbReference>
<feature type="chain" id="PRO_5040872122" evidence="4">
    <location>
        <begin position="25"/>
        <end position="465"/>
    </location>
</feature>
<comment type="similarity">
    <text evidence="1">Belongs to the bacterial solute-binding protein 1 family.</text>
</comment>
<evidence type="ECO:0000313" key="5">
    <source>
        <dbReference type="EMBL" id="QSO49334.1"/>
    </source>
</evidence>
<name>A0A9X7W2U1_9BACL</name>
<organism evidence="5 6">
    <name type="scientific">Alicyclobacillus mengziensis</name>
    <dbReference type="NCBI Taxonomy" id="2931921"/>
    <lineage>
        <taxon>Bacteria</taxon>
        <taxon>Bacillati</taxon>
        <taxon>Bacillota</taxon>
        <taxon>Bacilli</taxon>
        <taxon>Bacillales</taxon>
        <taxon>Alicyclobacillaceae</taxon>
        <taxon>Alicyclobacillus</taxon>
    </lineage>
</organism>
<feature type="region of interest" description="Disordered" evidence="3">
    <location>
        <begin position="29"/>
        <end position="58"/>
    </location>
</feature>